<dbReference type="VEuPathDB" id="FungiDB:H257_19319"/>
<name>A0A6A4ZA77_APHAT</name>
<evidence type="ECO:0000256" key="4">
    <source>
        <dbReference type="ARBA" id="ARBA00022722"/>
    </source>
</evidence>
<dbReference type="AlphaFoldDB" id="A0A6A4ZA77"/>
<dbReference type="Pfam" id="PF13359">
    <property type="entry name" value="DDE_Tnp_4"/>
    <property type="match status" value="1"/>
</dbReference>
<evidence type="ECO:0000256" key="5">
    <source>
        <dbReference type="ARBA" id="ARBA00022723"/>
    </source>
</evidence>
<proteinExistence type="inferred from homology"/>
<protein>
    <recommendedName>
        <fullName evidence="8">DDE Tnp4 domain-containing protein</fullName>
    </recommendedName>
</protein>
<comment type="caution">
    <text evidence="9">The sequence shown here is derived from an EMBL/GenBank/DDBJ whole genome shotgun (WGS) entry which is preliminary data.</text>
</comment>
<dbReference type="GO" id="GO:0016787">
    <property type="term" value="F:hydrolase activity"/>
    <property type="evidence" value="ECO:0007669"/>
    <property type="project" value="UniProtKB-KW"/>
</dbReference>
<evidence type="ECO:0000256" key="6">
    <source>
        <dbReference type="ARBA" id="ARBA00022801"/>
    </source>
</evidence>
<evidence type="ECO:0000256" key="3">
    <source>
        <dbReference type="ARBA" id="ARBA00006958"/>
    </source>
</evidence>
<keyword evidence="4" id="KW-0540">Nuclease</keyword>
<dbReference type="GO" id="GO:0046872">
    <property type="term" value="F:metal ion binding"/>
    <property type="evidence" value="ECO:0007669"/>
    <property type="project" value="UniProtKB-KW"/>
</dbReference>
<evidence type="ECO:0000256" key="2">
    <source>
        <dbReference type="ARBA" id="ARBA00004123"/>
    </source>
</evidence>
<dbReference type="InterPro" id="IPR045249">
    <property type="entry name" value="HARBI1-like"/>
</dbReference>
<dbReference type="GO" id="GO:0005634">
    <property type="term" value="C:nucleus"/>
    <property type="evidence" value="ECO:0007669"/>
    <property type="project" value="UniProtKB-SubCell"/>
</dbReference>
<dbReference type="EMBL" id="VJMI01019283">
    <property type="protein sequence ID" value="KAF0707739.1"/>
    <property type="molecule type" value="Genomic_DNA"/>
</dbReference>
<feature type="domain" description="DDE Tnp4" evidence="8">
    <location>
        <begin position="4"/>
        <end position="100"/>
    </location>
</feature>
<keyword evidence="7" id="KW-0539">Nucleus</keyword>
<keyword evidence="5" id="KW-0479">Metal-binding</keyword>
<evidence type="ECO:0000256" key="7">
    <source>
        <dbReference type="ARBA" id="ARBA00023242"/>
    </source>
</evidence>
<sequence>FFTLFRHSVFGKALCVPTGGFIVADAGYTLLPHVLTPYPIVSNMGEAESHYNLIHPRTRIIVEQCFGLWKNKFRLFKKPLEFQSPQQMALVIEATLVLHNWIIDLDPAATQPDEREWMHLNGDILLPCERYTIDSVVAQSYLKGASLSLIITTKVVQQLGLNRCALFYCQLQFIYRNQ</sequence>
<dbReference type="PANTHER" id="PTHR22930:SF85">
    <property type="entry name" value="GH03217P-RELATED"/>
    <property type="match status" value="1"/>
</dbReference>
<gene>
    <name evidence="9" type="ORF">AaE_013483</name>
</gene>
<dbReference type="GO" id="GO:0004518">
    <property type="term" value="F:nuclease activity"/>
    <property type="evidence" value="ECO:0007669"/>
    <property type="project" value="UniProtKB-KW"/>
</dbReference>
<comment type="subcellular location">
    <subcellularLocation>
        <location evidence="2">Nucleus</location>
    </subcellularLocation>
</comment>
<reference evidence="9 10" key="1">
    <citation type="submission" date="2019-06" db="EMBL/GenBank/DDBJ databases">
        <title>Genomics analysis of Aphanomyces spp. identifies a new class of oomycete effector associated with host adaptation.</title>
        <authorList>
            <person name="Gaulin E."/>
        </authorList>
    </citation>
    <scope>NUCLEOTIDE SEQUENCE [LARGE SCALE GENOMIC DNA]</scope>
    <source>
        <strain evidence="9 10">E</strain>
    </source>
</reference>
<comment type="similarity">
    <text evidence="3">Belongs to the HARBI1 family.</text>
</comment>
<evidence type="ECO:0000313" key="10">
    <source>
        <dbReference type="Proteomes" id="UP000469452"/>
    </source>
</evidence>
<dbReference type="PANTHER" id="PTHR22930">
    <property type="match status" value="1"/>
</dbReference>
<keyword evidence="6" id="KW-0378">Hydrolase</keyword>
<evidence type="ECO:0000313" key="9">
    <source>
        <dbReference type="EMBL" id="KAF0707739.1"/>
    </source>
</evidence>
<dbReference type="Proteomes" id="UP000469452">
    <property type="component" value="Unassembled WGS sequence"/>
</dbReference>
<evidence type="ECO:0000259" key="8">
    <source>
        <dbReference type="Pfam" id="PF13359"/>
    </source>
</evidence>
<comment type="cofactor">
    <cofactor evidence="1">
        <name>a divalent metal cation</name>
        <dbReference type="ChEBI" id="CHEBI:60240"/>
    </cofactor>
</comment>
<evidence type="ECO:0000256" key="1">
    <source>
        <dbReference type="ARBA" id="ARBA00001968"/>
    </source>
</evidence>
<feature type="non-terminal residue" evidence="9">
    <location>
        <position position="1"/>
    </location>
</feature>
<dbReference type="InterPro" id="IPR027806">
    <property type="entry name" value="HARBI1_dom"/>
</dbReference>
<organism evidence="9 10">
    <name type="scientific">Aphanomyces astaci</name>
    <name type="common">Crayfish plague agent</name>
    <dbReference type="NCBI Taxonomy" id="112090"/>
    <lineage>
        <taxon>Eukaryota</taxon>
        <taxon>Sar</taxon>
        <taxon>Stramenopiles</taxon>
        <taxon>Oomycota</taxon>
        <taxon>Saprolegniomycetes</taxon>
        <taxon>Saprolegniales</taxon>
        <taxon>Verrucalvaceae</taxon>
        <taxon>Aphanomyces</taxon>
    </lineage>
</organism>
<accession>A0A6A4ZA77</accession>